<dbReference type="PROSITE" id="PS01045">
    <property type="entry name" value="SQUALEN_PHYTOEN_SYN_2"/>
    <property type="match status" value="1"/>
</dbReference>
<dbReference type="CDD" id="cd00683">
    <property type="entry name" value="Trans_IPPS_HH"/>
    <property type="match status" value="1"/>
</dbReference>
<evidence type="ECO:0000313" key="4">
    <source>
        <dbReference type="EMBL" id="SDP74172.1"/>
    </source>
</evidence>
<dbReference type="STRING" id="240303.SAMN05421677_13129"/>
<evidence type="ECO:0000313" key="5">
    <source>
        <dbReference type="Proteomes" id="UP000198860"/>
    </source>
</evidence>
<dbReference type="PANTHER" id="PTHR31480">
    <property type="entry name" value="BIFUNCTIONAL LYCOPENE CYCLASE/PHYTOENE SYNTHASE"/>
    <property type="match status" value="1"/>
</dbReference>
<evidence type="ECO:0000256" key="1">
    <source>
        <dbReference type="ARBA" id="ARBA00004829"/>
    </source>
</evidence>
<gene>
    <name evidence="4" type="ORF">SAMN05421677_13129</name>
</gene>
<dbReference type="InterPro" id="IPR008949">
    <property type="entry name" value="Isoprenoid_synthase_dom_sf"/>
</dbReference>
<dbReference type="Proteomes" id="UP000198860">
    <property type="component" value="Unassembled WGS sequence"/>
</dbReference>
<evidence type="ECO:0000256" key="3">
    <source>
        <dbReference type="ARBA" id="ARBA00022746"/>
    </source>
</evidence>
<dbReference type="GO" id="GO:0004311">
    <property type="term" value="F:geranylgeranyl diphosphate synthase activity"/>
    <property type="evidence" value="ECO:0007669"/>
    <property type="project" value="InterPro"/>
</dbReference>
<dbReference type="SFLD" id="SFLDS00005">
    <property type="entry name" value="Isoprenoid_Synthase_Type_I"/>
    <property type="match status" value="1"/>
</dbReference>
<proteinExistence type="predicted"/>
<dbReference type="PROSITE" id="PS01044">
    <property type="entry name" value="SQUALEN_PHYTOEN_SYN_1"/>
    <property type="match status" value="1"/>
</dbReference>
<dbReference type="OrthoDB" id="9787280at2"/>
<sequence>MTDLNQAYDHCREVIEKHSKTFSKAFAMLPKQQKRAVWAIYAFCRRVDDIVDEGINPKTELESFSQQFDHFMEGKLELKDPSWIALDDVFRHFSIDPEPYYDMIKGQRMDLYPTTIRTKEDLLDYCYHVASTVGLMLLPVIAPGKVAALRQGAIELGYAMQITNILRDIGEDMEIDRIYLPQEVMDYHGYTFFDLKKKKVNQAFISMWEDLAADAEAYYDKAMKTLPDYPLYSRTPVGGAAKMYRAILPTVRKNGYQVFNHRNYVSDQEKKQIIADMQ</sequence>
<dbReference type="SFLD" id="SFLDG01212">
    <property type="entry name" value="Phytoene_synthase_like"/>
    <property type="match status" value="1"/>
</dbReference>
<accession>A0A1H0V6H9</accession>
<dbReference type="Pfam" id="PF00494">
    <property type="entry name" value="SQS_PSY"/>
    <property type="match status" value="1"/>
</dbReference>
<reference evidence="5" key="1">
    <citation type="submission" date="2016-10" db="EMBL/GenBank/DDBJ databases">
        <authorList>
            <person name="Varghese N."/>
            <person name="Submissions S."/>
        </authorList>
    </citation>
    <scope>NUCLEOTIDE SEQUENCE [LARGE SCALE GENOMIC DNA]</scope>
    <source>
        <strain evidence="5">CGMCC 1.3703</strain>
    </source>
</reference>
<dbReference type="SUPFAM" id="SSF48576">
    <property type="entry name" value="Terpenoid synthases"/>
    <property type="match status" value="1"/>
</dbReference>
<dbReference type="EMBL" id="FNIZ01000031">
    <property type="protein sequence ID" value="SDP74172.1"/>
    <property type="molecule type" value="Genomic_DNA"/>
</dbReference>
<dbReference type="Gene3D" id="1.10.600.10">
    <property type="entry name" value="Farnesyl Diphosphate Synthase"/>
    <property type="match status" value="1"/>
</dbReference>
<keyword evidence="5" id="KW-1185">Reference proteome</keyword>
<dbReference type="GO" id="GO:0051996">
    <property type="term" value="F:squalene synthase [NAD(P)H] activity"/>
    <property type="evidence" value="ECO:0007669"/>
    <property type="project" value="InterPro"/>
</dbReference>
<dbReference type="InterPro" id="IPR019845">
    <property type="entry name" value="Squalene/phytoene_synthase_CS"/>
</dbReference>
<dbReference type="GO" id="GO:0016117">
    <property type="term" value="P:carotenoid biosynthetic process"/>
    <property type="evidence" value="ECO:0007669"/>
    <property type="project" value="UniProtKB-KW"/>
</dbReference>
<keyword evidence="3" id="KW-0125">Carotenoid biosynthesis</keyword>
<dbReference type="SFLD" id="SFLDG01018">
    <property type="entry name" value="Squalene/Phytoene_Synthase_Lik"/>
    <property type="match status" value="1"/>
</dbReference>
<comment type="pathway">
    <text evidence="1">Carotenoid biosynthesis.</text>
</comment>
<dbReference type="AlphaFoldDB" id="A0A1H0V6H9"/>
<dbReference type="InterPro" id="IPR033904">
    <property type="entry name" value="Trans_IPPS_HH"/>
</dbReference>
<organism evidence="4 5">
    <name type="scientific">Halobacillus aidingensis</name>
    <dbReference type="NCBI Taxonomy" id="240303"/>
    <lineage>
        <taxon>Bacteria</taxon>
        <taxon>Bacillati</taxon>
        <taxon>Bacillota</taxon>
        <taxon>Bacilli</taxon>
        <taxon>Bacillales</taxon>
        <taxon>Bacillaceae</taxon>
        <taxon>Halobacillus</taxon>
    </lineage>
</organism>
<dbReference type="InterPro" id="IPR002060">
    <property type="entry name" value="Squ/phyt_synthse"/>
</dbReference>
<dbReference type="InterPro" id="IPR044843">
    <property type="entry name" value="Trans_IPPS_bact-type"/>
</dbReference>
<protein>
    <submittedName>
        <fullName evidence="4">Phytoene synthase</fullName>
    </submittedName>
</protein>
<evidence type="ECO:0000256" key="2">
    <source>
        <dbReference type="ARBA" id="ARBA00022679"/>
    </source>
</evidence>
<name>A0A1H0V6H9_HALAD</name>
<dbReference type="RefSeq" id="WP_089654774.1">
    <property type="nucleotide sequence ID" value="NZ_FNIZ01000031.1"/>
</dbReference>
<keyword evidence="2" id="KW-0808">Transferase</keyword>